<dbReference type="AlphaFoldDB" id="A0A4R5B8M3"/>
<evidence type="ECO:0000313" key="3">
    <source>
        <dbReference type="Proteomes" id="UP000295578"/>
    </source>
</evidence>
<dbReference type="Proteomes" id="UP000295578">
    <property type="component" value="Unassembled WGS sequence"/>
</dbReference>
<dbReference type="RefSeq" id="WP_132198350.1">
    <property type="nucleotide sequence ID" value="NZ_SMKY01000066.1"/>
</dbReference>
<dbReference type="InterPro" id="IPR016181">
    <property type="entry name" value="Acyl_CoA_acyltransferase"/>
</dbReference>
<gene>
    <name evidence="2" type="ORF">E1293_16825</name>
</gene>
<proteinExistence type="predicted"/>
<dbReference type="Gene3D" id="3.40.630.30">
    <property type="match status" value="1"/>
</dbReference>
<keyword evidence="3" id="KW-1185">Reference proteome</keyword>
<dbReference type="Pfam" id="PF00583">
    <property type="entry name" value="Acetyltransf_1"/>
    <property type="match status" value="1"/>
</dbReference>
<name>A0A4R5B8M3_9ACTN</name>
<keyword evidence="2" id="KW-0808">Transferase</keyword>
<accession>A0A4R5B8M3</accession>
<comment type="caution">
    <text evidence="2">The sequence shown here is derived from an EMBL/GenBank/DDBJ whole genome shotgun (WGS) entry which is preliminary data.</text>
</comment>
<protein>
    <submittedName>
        <fullName evidence="2">GNAT family N-acetyltransferase</fullName>
    </submittedName>
</protein>
<dbReference type="SUPFAM" id="SSF55729">
    <property type="entry name" value="Acyl-CoA N-acyltransferases (Nat)"/>
    <property type="match status" value="1"/>
</dbReference>
<dbReference type="EMBL" id="SMKY01000066">
    <property type="protein sequence ID" value="TDD82341.1"/>
    <property type="molecule type" value="Genomic_DNA"/>
</dbReference>
<dbReference type="GO" id="GO:0016747">
    <property type="term" value="F:acyltransferase activity, transferring groups other than amino-acyl groups"/>
    <property type="evidence" value="ECO:0007669"/>
    <property type="project" value="InterPro"/>
</dbReference>
<evidence type="ECO:0000259" key="1">
    <source>
        <dbReference type="PROSITE" id="PS51186"/>
    </source>
</evidence>
<dbReference type="OrthoDB" id="3174529at2"/>
<feature type="domain" description="N-acetyltransferase" evidence="1">
    <location>
        <begin position="144"/>
        <end position="279"/>
    </location>
</feature>
<reference evidence="2 3" key="1">
    <citation type="submission" date="2019-03" db="EMBL/GenBank/DDBJ databases">
        <title>Draft genome sequences of novel Actinobacteria.</title>
        <authorList>
            <person name="Sahin N."/>
            <person name="Ay H."/>
            <person name="Saygin H."/>
        </authorList>
    </citation>
    <scope>NUCLEOTIDE SEQUENCE [LARGE SCALE GENOMIC DNA]</scope>
    <source>
        <strain evidence="2 3">DSM 45941</strain>
    </source>
</reference>
<evidence type="ECO:0000313" key="2">
    <source>
        <dbReference type="EMBL" id="TDD82341.1"/>
    </source>
</evidence>
<organism evidence="2 3">
    <name type="scientific">Actinomadura darangshiensis</name>
    <dbReference type="NCBI Taxonomy" id="705336"/>
    <lineage>
        <taxon>Bacteria</taxon>
        <taxon>Bacillati</taxon>
        <taxon>Actinomycetota</taxon>
        <taxon>Actinomycetes</taxon>
        <taxon>Streptosporangiales</taxon>
        <taxon>Thermomonosporaceae</taxon>
        <taxon>Actinomadura</taxon>
    </lineage>
</organism>
<dbReference type="PROSITE" id="PS51186">
    <property type="entry name" value="GNAT"/>
    <property type="match status" value="1"/>
</dbReference>
<sequence length="279" mass="29421">MGWTLTDDREEFLARAGGFLRKDPVANTVVLTVTEAMREQGPGLYLEVLFGWWTAGGDVEGTFMWTGGAYPLLLSAVPEPAVPELADALAGRDAKPLGVNGAPAAAAEFARAWARRSGSPSRLVRRERLHRLARLEPPDPAPAGTARVAGAGDRDLVMEWFTAFHRDAGGEGAPNPALVDGRLARGGLTLWEDGGRPVSMAGRTPAVAGVARVAPVYTPSGHRRRGYAAAATAAVTQAALDAGAADVVLFTDVANPTSNGVYRRLGYRPVEDQVVLAFI</sequence>
<dbReference type="InterPro" id="IPR000182">
    <property type="entry name" value="GNAT_dom"/>
</dbReference>